<dbReference type="Pfam" id="PF00106">
    <property type="entry name" value="adh_short"/>
    <property type="match status" value="2"/>
</dbReference>
<dbReference type="PANTHER" id="PTHR43157:SF31">
    <property type="entry name" value="PHOSPHATIDYLINOSITOL-GLYCAN BIOSYNTHESIS CLASS F PROTEIN"/>
    <property type="match status" value="1"/>
</dbReference>
<dbReference type="CDD" id="cd05327">
    <property type="entry name" value="retinol-DH_like_SDR_c_like"/>
    <property type="match status" value="1"/>
</dbReference>
<reference evidence="4" key="1">
    <citation type="journal article" date="2015" name="Sci. Rep.">
        <title>Tissue- and time-dependent transcription in Ixodes ricinus salivary glands and midguts when blood feeding on the vertebrate host.</title>
        <authorList>
            <person name="Kotsyfakis M."/>
            <person name="Schwarz A."/>
            <person name="Erhart J."/>
            <person name="Ribeiro J.M."/>
        </authorList>
    </citation>
    <scope>NUCLEOTIDE SEQUENCE</scope>
    <source>
        <tissue evidence="4">Salivary gland and midgut</tissue>
    </source>
</reference>
<keyword evidence="3" id="KW-0472">Membrane</keyword>
<evidence type="ECO:0000256" key="3">
    <source>
        <dbReference type="SAM" id="Phobius"/>
    </source>
</evidence>
<keyword evidence="3" id="KW-1133">Transmembrane helix</keyword>
<keyword evidence="1" id="KW-0560">Oxidoreductase</keyword>
<dbReference type="InterPro" id="IPR002347">
    <property type="entry name" value="SDR_fam"/>
</dbReference>
<dbReference type="GO" id="GO:0016491">
    <property type="term" value="F:oxidoreductase activity"/>
    <property type="evidence" value="ECO:0007669"/>
    <property type="project" value="UniProtKB-KW"/>
</dbReference>
<dbReference type="PANTHER" id="PTHR43157">
    <property type="entry name" value="PHOSPHATIDYLINOSITOL-GLYCAN BIOSYNTHESIS CLASS F PROTEIN-RELATED"/>
    <property type="match status" value="1"/>
</dbReference>
<dbReference type="AlphaFoldDB" id="V5H726"/>
<dbReference type="InterPro" id="IPR020904">
    <property type="entry name" value="Sc_DH/Rdtase_CS"/>
</dbReference>
<organism evidence="4">
    <name type="scientific">Ixodes ricinus</name>
    <name type="common">Common tick</name>
    <name type="synonym">Acarus ricinus</name>
    <dbReference type="NCBI Taxonomy" id="34613"/>
    <lineage>
        <taxon>Eukaryota</taxon>
        <taxon>Metazoa</taxon>
        <taxon>Ecdysozoa</taxon>
        <taxon>Arthropoda</taxon>
        <taxon>Chelicerata</taxon>
        <taxon>Arachnida</taxon>
        <taxon>Acari</taxon>
        <taxon>Parasitiformes</taxon>
        <taxon>Ixodida</taxon>
        <taxon>Ixodoidea</taxon>
        <taxon>Ixodidae</taxon>
        <taxon>Ixodinae</taxon>
        <taxon>Ixodes</taxon>
    </lineage>
</organism>
<keyword evidence="3" id="KW-0812">Transmembrane</keyword>
<comment type="similarity">
    <text evidence="2">Belongs to the short-chain dehydrogenases/reductases (SDR) family.</text>
</comment>
<proteinExistence type="evidence at transcript level"/>
<dbReference type="PRINTS" id="PR00080">
    <property type="entry name" value="SDRFAMILY"/>
</dbReference>
<accession>V5H726</accession>
<evidence type="ECO:0000313" key="4">
    <source>
        <dbReference type="EMBL" id="JAB70162.1"/>
    </source>
</evidence>
<dbReference type="SUPFAM" id="SSF51735">
    <property type="entry name" value="NAD(P)-binding Rossmann-fold domains"/>
    <property type="match status" value="1"/>
</dbReference>
<protein>
    <submittedName>
        <fullName evidence="4">Putative dehydrogenase with different specificities related to short-chain alcohol dehydrogenase</fullName>
    </submittedName>
</protein>
<dbReference type="EMBL" id="GANP01014306">
    <property type="protein sequence ID" value="JAB70162.1"/>
    <property type="molecule type" value="mRNA"/>
</dbReference>
<name>V5H726_IXORI</name>
<evidence type="ECO:0000256" key="1">
    <source>
        <dbReference type="ARBA" id="ARBA00023002"/>
    </source>
</evidence>
<dbReference type="PRINTS" id="PR00081">
    <property type="entry name" value="GDHRDH"/>
</dbReference>
<dbReference type="PROSITE" id="PS00061">
    <property type="entry name" value="ADH_SHORT"/>
    <property type="match status" value="1"/>
</dbReference>
<feature type="transmembrane region" description="Helical" evidence="3">
    <location>
        <begin position="12"/>
        <end position="34"/>
    </location>
</feature>
<dbReference type="InterPro" id="IPR036291">
    <property type="entry name" value="NAD(P)-bd_dom_sf"/>
</dbReference>
<evidence type="ECO:0000256" key="2">
    <source>
        <dbReference type="RuleBase" id="RU000363"/>
    </source>
</evidence>
<dbReference type="Gene3D" id="3.40.50.720">
    <property type="entry name" value="NAD(P)-binding Rossmann-like Domain"/>
    <property type="match status" value="1"/>
</dbReference>
<sequence>MELLQVEQEASVPWIVWAAFVKTVLFVVCLGLLYKAVTVCTKGVCQSTQQMDGKTVIITGGNAGIGKETAMELARRKARVILACRNLKKANEAAREILAETGQSVVVKHLDLASFKSVRKFARDIVFTEARLDVLINNAGMIHDSNTVKLTEDGYEVCFQSNYLSHFLLTILLLDLLKKSAPSRIINLSSVLHYFGSIQYFEEKARGTYPWKYPLLVYSNTKLAINAFTRVLAKKLIEYGVTVNSLHPGTVKTNIANEAPGLLTFLFMLCNFYGKTPKEGAQTTLHLVLEPSLEKTTGTYFVDCSKARVTFSLANHDLSERVFEATAKLVNLEDSEIGKLLDT</sequence>